<dbReference type="EMBL" id="CACRSP010000003">
    <property type="protein sequence ID" value="VYS86524.1"/>
    <property type="molecule type" value="Genomic_DNA"/>
</dbReference>
<proteinExistence type="predicted"/>
<dbReference type="Proteomes" id="UP000429211">
    <property type="component" value="Unassembled WGS sequence"/>
</dbReference>
<dbReference type="RefSeq" id="WP_129879381.1">
    <property type="nucleotide sequence ID" value="NZ_CACRSP010000003.1"/>
</dbReference>
<evidence type="ECO:0000313" key="3">
    <source>
        <dbReference type="Proteomes" id="UP000429211"/>
    </source>
</evidence>
<reference evidence="1 3" key="1">
    <citation type="journal article" date="2019" name="Nat. Med.">
        <title>A library of human gut bacterial isolates paired with longitudinal multiomics data enables mechanistic microbiome research.</title>
        <authorList>
            <person name="Poyet M."/>
            <person name="Groussin M."/>
            <person name="Gibbons S.M."/>
            <person name="Avila-Pacheco J."/>
            <person name="Jiang X."/>
            <person name="Kearney S.M."/>
            <person name="Perrotta A.R."/>
            <person name="Berdy B."/>
            <person name="Zhao S."/>
            <person name="Lieberman T.D."/>
            <person name="Swanson P.K."/>
            <person name="Smith M."/>
            <person name="Roesemann S."/>
            <person name="Alexander J.E."/>
            <person name="Rich S.A."/>
            <person name="Livny J."/>
            <person name="Vlamakis H."/>
            <person name="Clish C."/>
            <person name="Bullock K."/>
            <person name="Deik A."/>
            <person name="Scott J."/>
            <person name="Pierce K.A."/>
            <person name="Xavier R.J."/>
            <person name="Alm E.J."/>
        </authorList>
    </citation>
    <scope>NUCLEOTIDE SEQUENCE [LARGE SCALE GENOMIC DNA]</scope>
    <source>
        <strain evidence="1 3">BIOML-A2</strain>
    </source>
</reference>
<reference evidence="2" key="2">
    <citation type="submission" date="2019-11" db="EMBL/GenBank/DDBJ databases">
        <authorList>
            <person name="Feng L."/>
        </authorList>
    </citation>
    <scope>NUCLEOTIDE SEQUENCE</scope>
    <source>
        <strain evidence="2">BdentiumLFYP24</strain>
    </source>
</reference>
<organism evidence="2">
    <name type="scientific">Bifidobacterium dentium</name>
    <dbReference type="NCBI Taxonomy" id="1689"/>
    <lineage>
        <taxon>Bacteria</taxon>
        <taxon>Bacillati</taxon>
        <taxon>Actinomycetota</taxon>
        <taxon>Actinomycetes</taxon>
        <taxon>Bifidobacteriales</taxon>
        <taxon>Bifidobacteriaceae</taxon>
        <taxon>Bifidobacterium</taxon>
    </lineage>
</organism>
<sequence length="292" mass="33118">MIYRDADAYGFDLRSAEEMMEAERRETDLRRRLHPMSVVARVHAWRQPPGGLLPVSLFSRHVMDDTMPLHDRVAETVPADIAGLYVDYMTRAMTGSDVRDAFRIPLTGARLVGDGARAERLVSMVDGFSGGSIRAACMLLDYDRASRHGPGGWRPRRIDVDGPTCWNLSRMVARSLAFLDEYGPVVWRDFRFDGGYTDLITSGDGDFLTCDTLWDFKVSKRPPTPMGTLQVLTYWRMGLHSRYPVYRSIRRLGLWNPRLDTAWLLDVDRIGDGLRGLVDERIIGYPGSDGRD</sequence>
<protein>
    <submittedName>
        <fullName evidence="2">Uncharacterized protein</fullName>
    </submittedName>
</protein>
<dbReference type="EMBL" id="WDPD01000002">
    <property type="protein sequence ID" value="KAB7462055.1"/>
    <property type="molecule type" value="Genomic_DNA"/>
</dbReference>
<accession>A0A6N2S0M2</accession>
<gene>
    <name evidence="2" type="ORF">BDLFYP24_01255</name>
    <name evidence="1" type="ORF">GBB04_03545</name>
</gene>
<evidence type="ECO:0000313" key="1">
    <source>
        <dbReference type="EMBL" id="KAB7462055.1"/>
    </source>
</evidence>
<dbReference type="AlphaFoldDB" id="A0A6N2S0M2"/>
<evidence type="ECO:0000313" key="2">
    <source>
        <dbReference type="EMBL" id="VYS86524.1"/>
    </source>
</evidence>
<name>A0A6N2S0M2_9BIFI</name>